<evidence type="ECO:0000259" key="1">
    <source>
        <dbReference type="Pfam" id="PF00174"/>
    </source>
</evidence>
<sequence length="252" mass="27409">MSNISRRKLITTGVAATAGIAGLAAASHIARRYGLIPPDGGGIYGPGETLTYAAQRVLTRHSLAREFPRSMISEKPFGNEVAPPSDDFKRHQATGFSDWKLSVDGMVAHPTSFSMSDLKALPVHNQITEVACEEGWSYVAEWIGTPLHNVLDAVGVLPQARYVVYFSIQPDWWESVDMADATHPQTFLTMGMNDGELPVQFGGPLRLRVPRQLGYKSVKYITHITATDSLKKFGKGLGSASPEGGYAWYAGI</sequence>
<dbReference type="InterPro" id="IPR036374">
    <property type="entry name" value="OxRdtase_Mopterin-bd_sf"/>
</dbReference>
<dbReference type="Pfam" id="PF00174">
    <property type="entry name" value="Oxidored_molyb"/>
    <property type="match status" value="1"/>
</dbReference>
<proteinExistence type="predicted"/>
<dbReference type="AlphaFoldDB" id="A0AAU7DR79"/>
<dbReference type="PANTHER" id="PTHR43032">
    <property type="entry name" value="PROTEIN-METHIONINE-SULFOXIDE REDUCTASE"/>
    <property type="match status" value="1"/>
</dbReference>
<name>A0AAU7DR79_9BACT</name>
<dbReference type="InterPro" id="IPR006311">
    <property type="entry name" value="TAT_signal"/>
</dbReference>
<evidence type="ECO:0000313" key="2">
    <source>
        <dbReference type="EMBL" id="XBH19528.1"/>
    </source>
</evidence>
<gene>
    <name evidence="2" type="ORF">P8935_09445</name>
</gene>
<accession>A0AAU7DR79</accession>
<protein>
    <submittedName>
        <fullName evidence="2">Molybdopterin-dependent oxidoreductase</fullName>
    </submittedName>
</protein>
<dbReference type="PROSITE" id="PS51318">
    <property type="entry name" value="TAT"/>
    <property type="match status" value="1"/>
</dbReference>
<dbReference type="Gene3D" id="3.90.420.10">
    <property type="entry name" value="Oxidoreductase, molybdopterin-binding domain"/>
    <property type="match status" value="1"/>
</dbReference>
<organism evidence="2">
    <name type="scientific">Telmatobacter sp. DSM 110680</name>
    <dbReference type="NCBI Taxonomy" id="3036704"/>
    <lineage>
        <taxon>Bacteria</taxon>
        <taxon>Pseudomonadati</taxon>
        <taxon>Acidobacteriota</taxon>
        <taxon>Terriglobia</taxon>
        <taxon>Terriglobales</taxon>
        <taxon>Acidobacteriaceae</taxon>
        <taxon>Telmatobacter</taxon>
    </lineage>
</organism>
<feature type="domain" description="Oxidoreductase molybdopterin-binding" evidence="1">
    <location>
        <begin position="97"/>
        <end position="229"/>
    </location>
</feature>
<dbReference type="SUPFAM" id="SSF56524">
    <property type="entry name" value="Oxidoreductase molybdopterin-binding domain"/>
    <property type="match status" value="1"/>
</dbReference>
<dbReference type="RefSeq" id="WP_348264746.1">
    <property type="nucleotide sequence ID" value="NZ_CP121196.1"/>
</dbReference>
<reference evidence="2" key="1">
    <citation type="submission" date="2023-03" db="EMBL/GenBank/DDBJ databases">
        <title>Edaphobacter sp.</title>
        <authorList>
            <person name="Huber K.J."/>
            <person name="Papendorf J."/>
            <person name="Pilke C."/>
            <person name="Bunk B."/>
            <person name="Sproeer C."/>
            <person name="Pester M."/>
        </authorList>
    </citation>
    <scope>NUCLEOTIDE SEQUENCE</scope>
    <source>
        <strain evidence="2">DSM 110680</strain>
    </source>
</reference>
<dbReference type="EMBL" id="CP121196">
    <property type="protein sequence ID" value="XBH19528.1"/>
    <property type="molecule type" value="Genomic_DNA"/>
</dbReference>
<dbReference type="InterPro" id="IPR000572">
    <property type="entry name" value="OxRdtase_Mopterin-bd_dom"/>
</dbReference>